<comment type="similarity">
    <text evidence="4">Belongs to the cytochrome P450 family.</text>
</comment>
<evidence type="ECO:0000256" key="10">
    <source>
        <dbReference type="ARBA" id="ARBA00023004"/>
    </source>
</evidence>
<reference evidence="15 16" key="1">
    <citation type="journal article" date="2019" name="Nat. Ecol. Evol.">
        <title>Megaphylogeny resolves global patterns of mushroom evolution.</title>
        <authorList>
            <person name="Varga T."/>
            <person name="Krizsan K."/>
            <person name="Foldi C."/>
            <person name="Dima B."/>
            <person name="Sanchez-Garcia M."/>
            <person name="Sanchez-Ramirez S."/>
            <person name="Szollosi G.J."/>
            <person name="Szarkandi J.G."/>
            <person name="Papp V."/>
            <person name="Albert L."/>
            <person name="Andreopoulos W."/>
            <person name="Angelini C."/>
            <person name="Antonin V."/>
            <person name="Barry K.W."/>
            <person name="Bougher N.L."/>
            <person name="Buchanan P."/>
            <person name="Buyck B."/>
            <person name="Bense V."/>
            <person name="Catcheside P."/>
            <person name="Chovatia M."/>
            <person name="Cooper J."/>
            <person name="Damon W."/>
            <person name="Desjardin D."/>
            <person name="Finy P."/>
            <person name="Geml J."/>
            <person name="Haridas S."/>
            <person name="Hughes K."/>
            <person name="Justo A."/>
            <person name="Karasinski D."/>
            <person name="Kautmanova I."/>
            <person name="Kiss B."/>
            <person name="Kocsube S."/>
            <person name="Kotiranta H."/>
            <person name="LaButti K.M."/>
            <person name="Lechner B.E."/>
            <person name="Liimatainen K."/>
            <person name="Lipzen A."/>
            <person name="Lukacs Z."/>
            <person name="Mihaltcheva S."/>
            <person name="Morgado L.N."/>
            <person name="Niskanen T."/>
            <person name="Noordeloos M.E."/>
            <person name="Ohm R.A."/>
            <person name="Ortiz-Santana B."/>
            <person name="Ovrebo C."/>
            <person name="Racz N."/>
            <person name="Riley R."/>
            <person name="Savchenko A."/>
            <person name="Shiryaev A."/>
            <person name="Soop K."/>
            <person name="Spirin V."/>
            <person name="Szebenyi C."/>
            <person name="Tomsovsky M."/>
            <person name="Tulloss R.E."/>
            <person name="Uehling J."/>
            <person name="Grigoriev I.V."/>
            <person name="Vagvolgyi C."/>
            <person name="Papp T."/>
            <person name="Martin F.M."/>
            <person name="Miettinen O."/>
            <person name="Hibbett D.S."/>
            <person name="Nagy L.G."/>
        </authorList>
    </citation>
    <scope>NUCLEOTIDE SEQUENCE [LARGE SCALE GENOMIC DNA]</scope>
    <source>
        <strain evidence="15 16">CBS 962.96</strain>
    </source>
</reference>
<keyword evidence="13" id="KW-0325">Glycoprotein</keyword>
<evidence type="ECO:0000313" key="16">
    <source>
        <dbReference type="Proteomes" id="UP000297245"/>
    </source>
</evidence>
<evidence type="ECO:0000256" key="1">
    <source>
        <dbReference type="ARBA" id="ARBA00001971"/>
    </source>
</evidence>
<evidence type="ECO:0000256" key="2">
    <source>
        <dbReference type="ARBA" id="ARBA00004167"/>
    </source>
</evidence>
<dbReference type="PANTHER" id="PTHR46300">
    <property type="entry name" value="P450, PUTATIVE (EUROFUNG)-RELATED-RELATED"/>
    <property type="match status" value="1"/>
</dbReference>
<evidence type="ECO:0000256" key="11">
    <source>
        <dbReference type="ARBA" id="ARBA00023033"/>
    </source>
</evidence>
<evidence type="ECO:0000256" key="5">
    <source>
        <dbReference type="ARBA" id="ARBA00022617"/>
    </source>
</evidence>
<dbReference type="OrthoDB" id="2789670at2759"/>
<dbReference type="InterPro" id="IPR002401">
    <property type="entry name" value="Cyt_P450_E_grp-I"/>
</dbReference>
<evidence type="ECO:0000256" key="9">
    <source>
        <dbReference type="ARBA" id="ARBA00023002"/>
    </source>
</evidence>
<feature type="binding site" description="axial binding residue" evidence="14">
    <location>
        <position position="448"/>
    </location>
    <ligand>
        <name>heme</name>
        <dbReference type="ChEBI" id="CHEBI:30413"/>
    </ligand>
    <ligandPart>
        <name>Fe</name>
        <dbReference type="ChEBI" id="CHEBI:18248"/>
    </ligandPart>
</feature>
<evidence type="ECO:0000256" key="13">
    <source>
        <dbReference type="ARBA" id="ARBA00023180"/>
    </source>
</evidence>
<keyword evidence="6" id="KW-0812">Transmembrane</keyword>
<name>A0A4S8L741_DENBC</name>
<sequence>MIELIANFVERNTQLSLLALLGLSVYLGVRYVNSPWRKVPPGPSGLPIIGNIHQMGSSKQWLKYTEWRKTYGDFIFLNAGGQPLLVVSSSKVAGDLLDRRATIYSDRPQNIVANDMMTGGLLITFTHYNDIWRRLRKAAHEGLNKSIAHRYHQTQTNEAVLLTQGVLSDPKNFDDHLRRTAVSSIMTMLYDYPPIQSQDDPTVKRIHDFVVRLTRAALPGAHLVEFFPWMRYIPSSLAKWKRDAEQGFAKDSVLFEGLFKSVQDRMEKGDEGYSLSSFLIKEADRHNITMRENAWLAGTMYGAATDTNAGVMSWFMFAMMLYPETMRRGQEELDLVVGRDRLPSFADFENLPYIRALVKEALRWRPLDPLGIPHRSIEDDWYEGYFIPKGTIVIPNVWSLNRDPEIHGANAHEFDPLRHLDGKGQIKAAPPDTKEEGHFTYGFGRRICVGRHVANNSLFIEIAMMLWAMNIERARDENGKLLPMDVDGCWEDGLA</sequence>
<evidence type="ECO:0000256" key="6">
    <source>
        <dbReference type="ARBA" id="ARBA00022692"/>
    </source>
</evidence>
<dbReference type="InterPro" id="IPR001128">
    <property type="entry name" value="Cyt_P450"/>
</dbReference>
<keyword evidence="7 14" id="KW-0479">Metal-binding</keyword>
<dbReference type="PRINTS" id="PR00385">
    <property type="entry name" value="P450"/>
</dbReference>
<dbReference type="PRINTS" id="PR00463">
    <property type="entry name" value="EP450I"/>
</dbReference>
<comment type="cofactor">
    <cofactor evidence="1 14">
        <name>heme</name>
        <dbReference type="ChEBI" id="CHEBI:30413"/>
    </cofactor>
</comment>
<dbReference type="GO" id="GO:0005506">
    <property type="term" value="F:iron ion binding"/>
    <property type="evidence" value="ECO:0007669"/>
    <property type="project" value="InterPro"/>
</dbReference>
<dbReference type="SUPFAM" id="SSF48264">
    <property type="entry name" value="Cytochrome P450"/>
    <property type="match status" value="1"/>
</dbReference>
<keyword evidence="5 14" id="KW-0349">Heme</keyword>
<dbReference type="InterPro" id="IPR036396">
    <property type="entry name" value="Cyt_P450_sf"/>
</dbReference>
<evidence type="ECO:0000256" key="14">
    <source>
        <dbReference type="PIRSR" id="PIRSR602401-1"/>
    </source>
</evidence>
<accession>A0A4S8L741</accession>
<dbReference type="GO" id="GO:0016020">
    <property type="term" value="C:membrane"/>
    <property type="evidence" value="ECO:0007669"/>
    <property type="project" value="UniProtKB-SubCell"/>
</dbReference>
<keyword evidence="10 14" id="KW-0408">Iron</keyword>
<evidence type="ECO:0000313" key="15">
    <source>
        <dbReference type="EMBL" id="THU84482.1"/>
    </source>
</evidence>
<evidence type="ECO:0000256" key="8">
    <source>
        <dbReference type="ARBA" id="ARBA00022989"/>
    </source>
</evidence>
<comment type="pathway">
    <text evidence="3">Secondary metabolite biosynthesis.</text>
</comment>
<dbReference type="EMBL" id="ML179596">
    <property type="protein sequence ID" value="THU84482.1"/>
    <property type="molecule type" value="Genomic_DNA"/>
</dbReference>
<organism evidence="15 16">
    <name type="scientific">Dendrothele bispora (strain CBS 962.96)</name>
    <dbReference type="NCBI Taxonomy" id="1314807"/>
    <lineage>
        <taxon>Eukaryota</taxon>
        <taxon>Fungi</taxon>
        <taxon>Dikarya</taxon>
        <taxon>Basidiomycota</taxon>
        <taxon>Agaricomycotina</taxon>
        <taxon>Agaricomycetes</taxon>
        <taxon>Agaricomycetidae</taxon>
        <taxon>Agaricales</taxon>
        <taxon>Agaricales incertae sedis</taxon>
        <taxon>Dendrothele</taxon>
    </lineage>
</organism>
<dbReference type="PANTHER" id="PTHR46300:SF2">
    <property type="entry name" value="CYTOCHROME P450 MONOOXYGENASE ALNH-RELATED"/>
    <property type="match status" value="1"/>
</dbReference>
<keyword evidence="16" id="KW-1185">Reference proteome</keyword>
<keyword evidence="8" id="KW-1133">Transmembrane helix</keyword>
<evidence type="ECO:0000256" key="12">
    <source>
        <dbReference type="ARBA" id="ARBA00023136"/>
    </source>
</evidence>
<keyword evidence="11" id="KW-0503">Monooxygenase</keyword>
<keyword evidence="9" id="KW-0560">Oxidoreductase</keyword>
<dbReference type="CDD" id="cd11065">
    <property type="entry name" value="CYP64-like"/>
    <property type="match status" value="1"/>
</dbReference>
<evidence type="ECO:0000256" key="3">
    <source>
        <dbReference type="ARBA" id="ARBA00005179"/>
    </source>
</evidence>
<proteinExistence type="inferred from homology"/>
<dbReference type="GO" id="GO:0004497">
    <property type="term" value="F:monooxygenase activity"/>
    <property type="evidence" value="ECO:0007669"/>
    <property type="project" value="UniProtKB-KW"/>
</dbReference>
<gene>
    <name evidence="15" type="ORF">K435DRAFT_843622</name>
</gene>
<keyword evidence="12" id="KW-0472">Membrane</keyword>
<dbReference type="GO" id="GO:0016705">
    <property type="term" value="F:oxidoreductase activity, acting on paired donors, with incorporation or reduction of molecular oxygen"/>
    <property type="evidence" value="ECO:0007669"/>
    <property type="project" value="InterPro"/>
</dbReference>
<dbReference type="Proteomes" id="UP000297245">
    <property type="component" value="Unassembled WGS sequence"/>
</dbReference>
<evidence type="ECO:0000256" key="4">
    <source>
        <dbReference type="ARBA" id="ARBA00010617"/>
    </source>
</evidence>
<dbReference type="Pfam" id="PF00067">
    <property type="entry name" value="p450"/>
    <property type="match status" value="1"/>
</dbReference>
<dbReference type="Gene3D" id="1.10.630.10">
    <property type="entry name" value="Cytochrome P450"/>
    <property type="match status" value="1"/>
</dbReference>
<dbReference type="InterPro" id="IPR050364">
    <property type="entry name" value="Cytochrome_P450_fung"/>
</dbReference>
<dbReference type="GO" id="GO:0020037">
    <property type="term" value="F:heme binding"/>
    <property type="evidence" value="ECO:0007669"/>
    <property type="project" value="InterPro"/>
</dbReference>
<feature type="non-terminal residue" evidence="15">
    <location>
        <position position="495"/>
    </location>
</feature>
<comment type="subcellular location">
    <subcellularLocation>
        <location evidence="2">Membrane</location>
        <topology evidence="2">Single-pass membrane protein</topology>
    </subcellularLocation>
</comment>
<dbReference type="AlphaFoldDB" id="A0A4S8L741"/>
<protein>
    <submittedName>
        <fullName evidence="15">Cytochrome P450</fullName>
    </submittedName>
</protein>
<evidence type="ECO:0000256" key="7">
    <source>
        <dbReference type="ARBA" id="ARBA00022723"/>
    </source>
</evidence>